<dbReference type="PANTHER" id="PTHR13276:SF0">
    <property type="entry name" value="GUANINE NUCLEOTIDE EXCHANGE FACTOR MSS4"/>
    <property type="match status" value="1"/>
</dbReference>
<dbReference type="GO" id="GO:0005085">
    <property type="term" value="F:guanyl-nucleotide exchange factor activity"/>
    <property type="evidence" value="ECO:0007669"/>
    <property type="project" value="UniProtKB-KW"/>
</dbReference>
<evidence type="ECO:0000313" key="6">
    <source>
        <dbReference type="Proteomes" id="UP000054018"/>
    </source>
</evidence>
<evidence type="ECO:0000256" key="2">
    <source>
        <dbReference type="ARBA" id="ARBA00022658"/>
    </source>
</evidence>
<evidence type="ECO:0000313" key="5">
    <source>
        <dbReference type="EMBL" id="KIK26193.1"/>
    </source>
</evidence>
<reference evidence="6" key="2">
    <citation type="submission" date="2015-01" db="EMBL/GenBank/DDBJ databases">
        <title>Evolutionary Origins and Diversification of the Mycorrhizal Mutualists.</title>
        <authorList>
            <consortium name="DOE Joint Genome Institute"/>
            <consortium name="Mycorrhizal Genomics Consortium"/>
            <person name="Kohler A."/>
            <person name="Kuo A."/>
            <person name="Nagy L.G."/>
            <person name="Floudas D."/>
            <person name="Copeland A."/>
            <person name="Barry K.W."/>
            <person name="Cichocki N."/>
            <person name="Veneault-Fourrey C."/>
            <person name="LaButti K."/>
            <person name="Lindquist E.A."/>
            <person name="Lipzen A."/>
            <person name="Lundell T."/>
            <person name="Morin E."/>
            <person name="Murat C."/>
            <person name="Riley R."/>
            <person name="Ohm R."/>
            <person name="Sun H."/>
            <person name="Tunlid A."/>
            <person name="Henrissat B."/>
            <person name="Grigoriev I.V."/>
            <person name="Hibbett D.S."/>
            <person name="Martin F."/>
        </authorList>
    </citation>
    <scope>NUCLEOTIDE SEQUENCE [LARGE SCALE GENOMIC DNA]</scope>
    <source>
        <strain evidence="6">441</strain>
    </source>
</reference>
<organism evidence="5 6">
    <name type="scientific">Pisolithus microcarpus 441</name>
    <dbReference type="NCBI Taxonomy" id="765257"/>
    <lineage>
        <taxon>Eukaryota</taxon>
        <taxon>Fungi</taxon>
        <taxon>Dikarya</taxon>
        <taxon>Basidiomycota</taxon>
        <taxon>Agaricomycotina</taxon>
        <taxon>Agaricomycetes</taxon>
        <taxon>Agaricomycetidae</taxon>
        <taxon>Boletales</taxon>
        <taxon>Sclerodermatineae</taxon>
        <taxon>Pisolithaceae</taxon>
        <taxon>Pisolithus</taxon>
    </lineage>
</organism>
<proteinExistence type="predicted"/>
<dbReference type="GO" id="GO:0005829">
    <property type="term" value="C:cytosol"/>
    <property type="evidence" value="ECO:0007669"/>
    <property type="project" value="TreeGrafter"/>
</dbReference>
<dbReference type="GO" id="GO:0006892">
    <property type="term" value="P:post-Golgi vesicle-mediated transport"/>
    <property type="evidence" value="ECO:0007669"/>
    <property type="project" value="TreeGrafter"/>
</dbReference>
<dbReference type="Gene3D" id="2.170.150.10">
    <property type="entry name" value="Metal Binding Protein, Guanine Nucleotide Exchange Factor, Chain A"/>
    <property type="match status" value="1"/>
</dbReference>
<evidence type="ECO:0008006" key="7">
    <source>
        <dbReference type="Google" id="ProtNLM"/>
    </source>
</evidence>
<dbReference type="InterPro" id="IPR011323">
    <property type="entry name" value="Mss4/transl-control_tumour"/>
</dbReference>
<dbReference type="Proteomes" id="UP000054018">
    <property type="component" value="Unassembled WGS sequence"/>
</dbReference>
<keyword evidence="2" id="KW-0344">Guanine-nucleotide releasing factor</keyword>
<name>A0A0D0A279_9AGAM</name>
<dbReference type="STRING" id="765257.A0A0D0A279"/>
<keyword evidence="3" id="KW-0653">Protein transport</keyword>
<dbReference type="HOGENOM" id="CLU_132754_0_0_1"/>
<dbReference type="OrthoDB" id="30840at2759"/>
<dbReference type="AlphaFoldDB" id="A0A0D0A279"/>
<dbReference type="InterPro" id="IPR007515">
    <property type="entry name" value="Mss4"/>
</dbReference>
<keyword evidence="6" id="KW-1185">Reference proteome</keyword>
<sequence length="192" mass="20817">MCETSQPKEPAGLAPAAGPDQSVSLPPGLFEALRRPSARNSISRSLQDFDNGVMDVCSADATKQGALINKYDLTCPRTGCGCVILKRDVGMWVEGASVGMDDPNRPLHPDLAPLPVPPATTHWWLITPSPMEFENIGFTRAVQFSGETPGPTRTLKWLICAECDLGPLGWTEEGSKEFWLACSRVKYSIQGN</sequence>
<accession>A0A0D0A279</accession>
<dbReference type="Pfam" id="PF04421">
    <property type="entry name" value="Mss4"/>
    <property type="match status" value="1"/>
</dbReference>
<evidence type="ECO:0000256" key="3">
    <source>
        <dbReference type="ARBA" id="ARBA00022927"/>
    </source>
</evidence>
<dbReference type="GO" id="GO:0007264">
    <property type="term" value="P:small GTPase-mediated signal transduction"/>
    <property type="evidence" value="ECO:0007669"/>
    <property type="project" value="InterPro"/>
</dbReference>
<evidence type="ECO:0000256" key="1">
    <source>
        <dbReference type="ARBA" id="ARBA00022448"/>
    </source>
</evidence>
<dbReference type="PROSITE" id="PS51796">
    <property type="entry name" value="MSS4"/>
    <property type="match status" value="1"/>
</dbReference>
<dbReference type="GO" id="GO:0016020">
    <property type="term" value="C:membrane"/>
    <property type="evidence" value="ECO:0007669"/>
    <property type="project" value="TreeGrafter"/>
</dbReference>
<dbReference type="InterPro" id="IPR011057">
    <property type="entry name" value="Mss4-like_sf"/>
</dbReference>
<reference evidence="5 6" key="1">
    <citation type="submission" date="2014-04" db="EMBL/GenBank/DDBJ databases">
        <authorList>
            <consortium name="DOE Joint Genome Institute"/>
            <person name="Kuo A."/>
            <person name="Kohler A."/>
            <person name="Costa M.D."/>
            <person name="Nagy L.G."/>
            <person name="Floudas D."/>
            <person name="Copeland A."/>
            <person name="Barry K.W."/>
            <person name="Cichocki N."/>
            <person name="Veneault-Fourrey C."/>
            <person name="LaButti K."/>
            <person name="Lindquist E.A."/>
            <person name="Lipzen A."/>
            <person name="Lundell T."/>
            <person name="Morin E."/>
            <person name="Murat C."/>
            <person name="Sun H."/>
            <person name="Tunlid A."/>
            <person name="Henrissat B."/>
            <person name="Grigoriev I.V."/>
            <person name="Hibbett D.S."/>
            <person name="Martin F."/>
            <person name="Nordberg H.P."/>
            <person name="Cantor M.N."/>
            <person name="Hua S.X."/>
        </authorList>
    </citation>
    <scope>NUCLEOTIDE SEQUENCE [LARGE SCALE GENOMIC DNA]</scope>
    <source>
        <strain evidence="5 6">441</strain>
    </source>
</reference>
<gene>
    <name evidence="5" type="ORF">PISMIDRAFT_676343</name>
</gene>
<dbReference type="SUPFAM" id="SSF51316">
    <property type="entry name" value="Mss4-like"/>
    <property type="match status" value="1"/>
</dbReference>
<dbReference type="GO" id="GO:0015031">
    <property type="term" value="P:protein transport"/>
    <property type="evidence" value="ECO:0007669"/>
    <property type="project" value="UniProtKB-KW"/>
</dbReference>
<dbReference type="GO" id="GO:0008270">
    <property type="term" value="F:zinc ion binding"/>
    <property type="evidence" value="ECO:0007669"/>
    <property type="project" value="TreeGrafter"/>
</dbReference>
<dbReference type="PANTHER" id="PTHR13276">
    <property type="entry name" value="GUANINE NUCLEOTIDE EXCHANGE FACTOR MSS4"/>
    <property type="match status" value="1"/>
</dbReference>
<keyword evidence="1" id="KW-0813">Transport</keyword>
<evidence type="ECO:0000256" key="4">
    <source>
        <dbReference type="SAM" id="MobiDB-lite"/>
    </source>
</evidence>
<feature type="region of interest" description="Disordered" evidence="4">
    <location>
        <begin position="1"/>
        <end position="27"/>
    </location>
</feature>
<dbReference type="EMBL" id="KN833703">
    <property type="protein sequence ID" value="KIK26193.1"/>
    <property type="molecule type" value="Genomic_DNA"/>
</dbReference>
<protein>
    <recommendedName>
        <fullName evidence="7">Mss4-like protein</fullName>
    </recommendedName>
</protein>